<feature type="region of interest" description="Disordered" evidence="1">
    <location>
        <begin position="144"/>
        <end position="169"/>
    </location>
</feature>
<organism evidence="2 3">
    <name type="scientific">Streptomyces griseofuscus</name>
    <dbReference type="NCBI Taxonomy" id="146922"/>
    <lineage>
        <taxon>Bacteria</taxon>
        <taxon>Bacillati</taxon>
        <taxon>Actinomycetota</taxon>
        <taxon>Actinomycetes</taxon>
        <taxon>Kitasatosporales</taxon>
        <taxon>Streptomycetaceae</taxon>
        <taxon>Streptomyces</taxon>
    </lineage>
</organism>
<evidence type="ECO:0000313" key="3">
    <source>
        <dbReference type="Proteomes" id="UP000516422"/>
    </source>
</evidence>
<feature type="compositionally biased region" description="Polar residues" evidence="1">
    <location>
        <begin position="64"/>
        <end position="73"/>
    </location>
</feature>
<dbReference type="Proteomes" id="UP000516422">
    <property type="component" value="Chromosome"/>
</dbReference>
<feature type="region of interest" description="Disordered" evidence="1">
    <location>
        <begin position="239"/>
        <end position="267"/>
    </location>
</feature>
<feature type="region of interest" description="Disordered" evidence="1">
    <location>
        <begin position="54"/>
        <end position="73"/>
    </location>
</feature>
<gene>
    <name evidence="2" type="ORF">HEP81_07749</name>
</gene>
<evidence type="ECO:0000256" key="1">
    <source>
        <dbReference type="SAM" id="MobiDB-lite"/>
    </source>
</evidence>
<evidence type="ECO:0000313" key="2">
    <source>
        <dbReference type="EMBL" id="QNT97980.1"/>
    </source>
</evidence>
<accession>A0A7H1QCF0</accession>
<dbReference type="AlphaFoldDB" id="A0A7H1QCF0"/>
<evidence type="ECO:0008006" key="4">
    <source>
        <dbReference type="Google" id="ProtNLM"/>
    </source>
</evidence>
<dbReference type="KEGG" id="sgf:HEP81_07749"/>
<feature type="compositionally biased region" description="Low complexity" evidence="1">
    <location>
        <begin position="147"/>
        <end position="163"/>
    </location>
</feature>
<proteinExistence type="predicted"/>
<sequence>MRVLPGCRPRAADGRTSLRGCLTRRVSRASCSRSGRPGDRPLKLPAVAAEAFTGLDAGPGDARNNASLPQPGQMSGSVVCLVRPEPTWFPAARSAPGADRRSAPAPWRKARAVRDPGKILLDVALAVALGGDCLADVATCGPSRPCSGRWPPARPSPGSSAPSQRTANDKRALAAIRAARVEVREPIWQLAGEAAPDAGGRVTGGLDGVLLLAHSEKQDSAATWKKTFGHHPLMGFVDHGRGGSGEPVVDLLQPGHAGRLQQRRRPH</sequence>
<protein>
    <recommendedName>
        <fullName evidence="4">Transposase DDE domain-containing protein</fullName>
    </recommendedName>
</protein>
<dbReference type="EMBL" id="CP051006">
    <property type="protein sequence ID" value="QNT97980.1"/>
    <property type="molecule type" value="Genomic_DNA"/>
</dbReference>
<name>A0A7H1QCF0_9ACTN</name>
<reference evidence="2 3" key="1">
    <citation type="submission" date="2020-04" db="EMBL/GenBank/DDBJ databases">
        <title>Characterization and engineering of Streptomyces griseofuscus DSM40191 as a potential heterologous host for expression of BGCs.</title>
        <authorList>
            <person name="Gren T."/>
            <person name="Whitford C.M."/>
            <person name="Mohite O.S."/>
            <person name="Joergensen T.S."/>
            <person name="Nielsen J.B."/>
            <person name="Lee S.Y."/>
            <person name="Weber T."/>
        </authorList>
    </citation>
    <scope>NUCLEOTIDE SEQUENCE [LARGE SCALE GENOMIC DNA]</scope>
    <source>
        <strain evidence="2 3">DSM 40191</strain>
    </source>
</reference>